<keyword evidence="1" id="KW-1133">Transmembrane helix</keyword>
<accession>A0A841FSJ3</accession>
<dbReference type="AlphaFoldDB" id="A0A841FSJ3"/>
<proteinExistence type="predicted"/>
<name>A0A841FSJ3_9ACTN</name>
<keyword evidence="3" id="KW-1185">Reference proteome</keyword>
<sequence>MTRPRGRRRERRDAVLAPFISGTLAASPGMYTAAGPVALVLLPAAVSGLVAFLIVRR</sequence>
<feature type="transmembrane region" description="Helical" evidence="1">
    <location>
        <begin position="35"/>
        <end position="55"/>
    </location>
</feature>
<dbReference type="EMBL" id="JACHGT010000006">
    <property type="protein sequence ID" value="MBB6035499.1"/>
    <property type="molecule type" value="Genomic_DNA"/>
</dbReference>
<protein>
    <submittedName>
        <fullName evidence="2">Uncharacterized protein</fullName>
    </submittedName>
</protein>
<keyword evidence="1" id="KW-0812">Transmembrane</keyword>
<evidence type="ECO:0000313" key="3">
    <source>
        <dbReference type="Proteomes" id="UP000548476"/>
    </source>
</evidence>
<evidence type="ECO:0000313" key="2">
    <source>
        <dbReference type="EMBL" id="MBB6035499.1"/>
    </source>
</evidence>
<keyword evidence="1" id="KW-0472">Membrane</keyword>
<comment type="caution">
    <text evidence="2">The sequence shown here is derived from an EMBL/GenBank/DDBJ whole genome shotgun (WGS) entry which is preliminary data.</text>
</comment>
<gene>
    <name evidence="2" type="ORF">HNR73_003356</name>
</gene>
<reference evidence="2 3" key="1">
    <citation type="submission" date="2020-08" db="EMBL/GenBank/DDBJ databases">
        <title>Genomic Encyclopedia of Type Strains, Phase IV (KMG-IV): sequencing the most valuable type-strain genomes for metagenomic binning, comparative biology and taxonomic classification.</title>
        <authorList>
            <person name="Goeker M."/>
        </authorList>
    </citation>
    <scope>NUCLEOTIDE SEQUENCE [LARGE SCALE GENOMIC DNA]</scope>
    <source>
        <strain evidence="2 3">YIM 65646</strain>
    </source>
</reference>
<dbReference type="RefSeq" id="WP_184788343.1">
    <property type="nucleotide sequence ID" value="NZ_BONT01000002.1"/>
</dbReference>
<dbReference type="Proteomes" id="UP000548476">
    <property type="component" value="Unassembled WGS sequence"/>
</dbReference>
<evidence type="ECO:0000256" key="1">
    <source>
        <dbReference type="SAM" id="Phobius"/>
    </source>
</evidence>
<organism evidence="2 3">
    <name type="scientific">Phytomonospora endophytica</name>
    <dbReference type="NCBI Taxonomy" id="714109"/>
    <lineage>
        <taxon>Bacteria</taxon>
        <taxon>Bacillati</taxon>
        <taxon>Actinomycetota</taxon>
        <taxon>Actinomycetes</taxon>
        <taxon>Micromonosporales</taxon>
        <taxon>Micromonosporaceae</taxon>
        <taxon>Phytomonospora</taxon>
    </lineage>
</organism>